<evidence type="ECO:0000259" key="10">
    <source>
        <dbReference type="Pfam" id="PF00924"/>
    </source>
</evidence>
<dbReference type="Gene3D" id="3.30.70.100">
    <property type="match status" value="1"/>
</dbReference>
<accession>A0A2P5SVS4</accession>
<evidence type="ECO:0000259" key="12">
    <source>
        <dbReference type="Pfam" id="PF12795"/>
    </source>
</evidence>
<feature type="domain" description="Mechanosensitive ion channel MscS C-terminal" evidence="13">
    <location>
        <begin position="1005"/>
        <end position="1077"/>
    </location>
</feature>
<keyword evidence="6 9" id="KW-1133">Transmembrane helix</keyword>
<dbReference type="InterPro" id="IPR011014">
    <property type="entry name" value="MscS_channel_TM-2"/>
</dbReference>
<dbReference type="InterPro" id="IPR023408">
    <property type="entry name" value="MscS_beta-dom_sf"/>
</dbReference>
<dbReference type="Pfam" id="PF21088">
    <property type="entry name" value="MS_channel_1st"/>
    <property type="match status" value="1"/>
</dbReference>
<dbReference type="InterPro" id="IPR011066">
    <property type="entry name" value="MscS_channel_C_sf"/>
</dbReference>
<feature type="transmembrane region" description="Helical" evidence="9">
    <location>
        <begin position="599"/>
        <end position="620"/>
    </location>
</feature>
<dbReference type="AlphaFoldDB" id="A0A2P5SVS4"/>
<evidence type="ECO:0000256" key="8">
    <source>
        <dbReference type="SAM" id="Coils"/>
    </source>
</evidence>
<evidence type="ECO:0000259" key="14">
    <source>
        <dbReference type="Pfam" id="PF21088"/>
    </source>
</evidence>
<feature type="transmembrane region" description="Helical" evidence="9">
    <location>
        <begin position="554"/>
        <end position="578"/>
    </location>
</feature>
<dbReference type="GO" id="GO:0008381">
    <property type="term" value="F:mechanosensitive monoatomic ion channel activity"/>
    <property type="evidence" value="ECO:0007669"/>
    <property type="project" value="UniProtKB-ARBA"/>
</dbReference>
<reference evidence="15 16" key="1">
    <citation type="journal article" date="2018" name="Genome Biol. Evol.">
        <title>Cladogenesis and Genomic Streamlining in Extracellular Endosymbionts of Tropical Stink Bugs.</title>
        <authorList>
            <person name="Otero-Bravo A."/>
            <person name="Goffredi S."/>
            <person name="Sabree Z.L."/>
        </authorList>
    </citation>
    <scope>NUCLEOTIDE SEQUENCE [LARGE SCALE GENOMIC DNA]</scope>
    <source>
        <strain evidence="15 16">SoEL</strain>
    </source>
</reference>
<dbReference type="FunFam" id="1.10.287.1260:FF:000002">
    <property type="entry name" value="Potassium efflux system KefA"/>
    <property type="match status" value="1"/>
</dbReference>
<dbReference type="PANTHER" id="PTHR30347">
    <property type="entry name" value="POTASSIUM CHANNEL RELATED"/>
    <property type="match status" value="1"/>
</dbReference>
<dbReference type="Pfam" id="PF21082">
    <property type="entry name" value="MS_channel_3rd"/>
    <property type="match status" value="1"/>
</dbReference>
<keyword evidence="7 9" id="KW-0472">Membrane</keyword>
<evidence type="ECO:0000256" key="9">
    <source>
        <dbReference type="SAM" id="Phobius"/>
    </source>
</evidence>
<dbReference type="Pfam" id="PF12795">
    <property type="entry name" value="MscS_porin"/>
    <property type="match status" value="1"/>
</dbReference>
<dbReference type="Gene3D" id="1.10.287.1260">
    <property type="match status" value="1"/>
</dbReference>
<dbReference type="OrthoDB" id="9799209at2"/>
<dbReference type="SUPFAM" id="SSF82861">
    <property type="entry name" value="Mechanosensitive channel protein MscS (YggB), transmembrane region"/>
    <property type="match status" value="1"/>
</dbReference>
<evidence type="ECO:0000256" key="5">
    <source>
        <dbReference type="ARBA" id="ARBA00022729"/>
    </source>
</evidence>
<dbReference type="InterPro" id="IPR006685">
    <property type="entry name" value="MscS_channel_2nd"/>
</dbReference>
<evidence type="ECO:0000313" key="16">
    <source>
        <dbReference type="Proteomes" id="UP000296144"/>
    </source>
</evidence>
<evidence type="ECO:0000259" key="13">
    <source>
        <dbReference type="Pfam" id="PF21082"/>
    </source>
</evidence>
<feature type="transmembrane region" description="Helical" evidence="9">
    <location>
        <begin position="905"/>
        <end position="933"/>
    </location>
</feature>
<evidence type="ECO:0000259" key="11">
    <source>
        <dbReference type="Pfam" id="PF12794"/>
    </source>
</evidence>
<dbReference type="NCBIfam" id="NF008180">
    <property type="entry name" value="PRK10929.1"/>
    <property type="match status" value="1"/>
</dbReference>
<name>A0A2P5SVS4_9GAMM</name>
<dbReference type="InterPro" id="IPR025692">
    <property type="entry name" value="MscS_IM_dom1"/>
</dbReference>
<evidence type="ECO:0000256" key="3">
    <source>
        <dbReference type="ARBA" id="ARBA00022475"/>
    </source>
</evidence>
<feature type="domain" description="Mechanosensitive ion channel MscS porin" evidence="12">
    <location>
        <begin position="57"/>
        <end position="261"/>
    </location>
</feature>
<evidence type="ECO:0000256" key="1">
    <source>
        <dbReference type="ARBA" id="ARBA00004651"/>
    </source>
</evidence>
<comment type="similarity">
    <text evidence="2">Belongs to the MscS (TC 1.A.23) family.</text>
</comment>
<feature type="coiled-coil region" evidence="8">
    <location>
        <begin position="165"/>
        <end position="192"/>
    </location>
</feature>
<keyword evidence="4 9" id="KW-0812">Transmembrane</keyword>
<feature type="transmembrane region" description="Helical" evidence="9">
    <location>
        <begin position="872"/>
        <end position="893"/>
    </location>
</feature>
<dbReference type="Pfam" id="PF00924">
    <property type="entry name" value="MS_channel_2nd"/>
    <property type="match status" value="1"/>
</dbReference>
<feature type="transmembrane region" description="Helical" evidence="9">
    <location>
        <begin position="632"/>
        <end position="652"/>
    </location>
</feature>
<feature type="transmembrane region" description="Helical" evidence="9">
    <location>
        <begin position="787"/>
        <end position="808"/>
    </location>
</feature>
<dbReference type="InterPro" id="IPR010920">
    <property type="entry name" value="LSM_dom_sf"/>
</dbReference>
<dbReference type="SUPFAM" id="SSF82689">
    <property type="entry name" value="Mechanosensitive channel protein MscS (YggB), C-terminal domain"/>
    <property type="match status" value="1"/>
</dbReference>
<dbReference type="Proteomes" id="UP000296144">
    <property type="component" value="Unassembled WGS sequence"/>
</dbReference>
<dbReference type="GO" id="GO:0005886">
    <property type="term" value="C:plasma membrane"/>
    <property type="evidence" value="ECO:0007669"/>
    <property type="project" value="UniProtKB-SubCell"/>
</dbReference>
<dbReference type="InterPro" id="IPR049142">
    <property type="entry name" value="MS_channel_1st"/>
</dbReference>
<proteinExistence type="inferred from homology"/>
<evidence type="ECO:0000313" key="15">
    <source>
        <dbReference type="EMBL" id="PPI86437.1"/>
    </source>
</evidence>
<feature type="transmembrane region" description="Helical" evidence="9">
    <location>
        <begin position="828"/>
        <end position="851"/>
    </location>
</feature>
<comment type="caution">
    <text evidence="15">The sequence shown here is derived from an EMBL/GenBank/DDBJ whole genome shotgun (WGS) entry which is preliminary data.</text>
</comment>
<dbReference type="InterPro" id="IPR049278">
    <property type="entry name" value="MS_channel_C"/>
</dbReference>
<keyword evidence="16" id="KW-1185">Reference proteome</keyword>
<evidence type="ECO:0000256" key="2">
    <source>
        <dbReference type="ARBA" id="ARBA00008017"/>
    </source>
</evidence>
<keyword evidence="8" id="KW-0175">Coiled coil</keyword>
<sequence>MRILILIFLALWTNKLTFAINVSDFYKFKNQAEEKTKAIDKNLSKQIQIDKELLSQKNRNFISKKNQYIKNIKKYKKIISIFPKLNIELRKQIYNLKNIERIDRQYTNLNQEISEVIVQIMEEGRQFQKEKDKVREISISLSTLPQILIATRGSNNIVGKDDYLIENKLNLLENHKSLIRQHENIINELYADELELAQLSANNRQKLARLRSEIHQLKTIYLNKYLQTLRIKIKSQNLTISIKEIEKIIKNQNNKHNSPLLSFLNHIRINQDLSIALGDQIKLMDQIQYKQNLIYNQIIKVKYLNSMFNEQSGLSDSFLLSETLRLRIAKLPEIPHLTKVDQDITKARLQRLHYEYLIENKDTLSQEEKKAIFTNDVLKKIFNEQLSIEYKLINLLISGCDNLVIESTKLKIATIELQNNLKKVKQLSQERLFWITDTNPINLNYFIDVIRDIQYLLSLKTFTHVKEGLKSIILQEKTFLPILGSLLLVFLSFKMRYAYNNFLEHAATKVGKVTQDRFRLTIRTVLLSILMSLSLPILWAQIGYGLQQSSSYPIVIALGDGIINTVPILTTFIVIIVFSRPNGLFIMHFRWSSILVNRATAHYFITLCFILPLVILLTVIDNLEENNLSSSLGRLCFILICTTISIGTISLKKAHVPLYVSKSGKINNFINNNIWNIIIIIPFVAAITSAMGYLSTAKAILLHVEISNVIWFIMLITYHIIRRWMLIQHRRLSFDRAKQKRAEILAFRARSEEEKEQSMQNADSIEIEEPVVNLDVISAQSLKLVRWILMLIALVFLIFSWSEIHLALGFFDNVLLWNTSGSIQGSGAYHPITLGTLLIAVLIFIITLQLVRNMPALIELVLLQHLNLRPGTNYAISTLTKYITILFGGLFGFSVIGIEWSKLQWLVAALGVGLGFGLQEIFANCISGLIILFERPIRIGDTVTIRDLTGSITRINTRATTITDWDRKEIIVPNKAFITEQFVNWSLSDSVTRVVLTIPALSINSTDKITKILKHAAECCNYVLKTPSPEVFLVDLQQGILLFELRVYVAEMGHRMPLRHELNQLIIEKFSQNNIVIPFPPFQMRLESMKGKSFAKNKTFARKFFQSI</sequence>
<evidence type="ECO:0000256" key="4">
    <source>
        <dbReference type="ARBA" id="ARBA00022692"/>
    </source>
</evidence>
<keyword evidence="3" id="KW-1003">Cell membrane</keyword>
<protein>
    <submittedName>
        <fullName evidence="15">Miniconductance mechanosensitive channel MscM</fullName>
    </submittedName>
</protein>
<feature type="transmembrane region" description="Helical" evidence="9">
    <location>
        <begin position="520"/>
        <end position="542"/>
    </location>
</feature>
<gene>
    <name evidence="15" type="ORF">CRV10_02260</name>
</gene>
<dbReference type="PANTHER" id="PTHR30347:SF9">
    <property type="entry name" value="MINICONDUCTANCE MECHANOSENSITIVE CHANNEL MSCM"/>
    <property type="match status" value="1"/>
</dbReference>
<dbReference type="RefSeq" id="WP_136130225.1">
    <property type="nucleotide sequence ID" value="NZ_PDKU01000003.1"/>
</dbReference>
<feature type="domain" description="Mechanosensitive ion channel transmembrane helices 2/3" evidence="14">
    <location>
        <begin position="878"/>
        <end position="919"/>
    </location>
</feature>
<evidence type="ECO:0000256" key="7">
    <source>
        <dbReference type="ARBA" id="ARBA00023136"/>
    </source>
</evidence>
<keyword evidence="5" id="KW-0732">Signal</keyword>
<dbReference type="Pfam" id="PF12794">
    <property type="entry name" value="MscS_TM"/>
    <property type="match status" value="1"/>
</dbReference>
<feature type="transmembrane region" description="Helical" evidence="9">
    <location>
        <begin position="673"/>
        <end position="694"/>
    </location>
</feature>
<evidence type="ECO:0000256" key="6">
    <source>
        <dbReference type="ARBA" id="ARBA00022989"/>
    </source>
</evidence>
<dbReference type="InterPro" id="IPR052702">
    <property type="entry name" value="MscS-like_channel"/>
</dbReference>
<comment type="subcellular location">
    <subcellularLocation>
        <location evidence="1">Cell membrane</location>
        <topology evidence="1">Multi-pass membrane protein</topology>
    </subcellularLocation>
</comment>
<feature type="domain" description="Mechanosensitive ion channel MscS" evidence="10">
    <location>
        <begin position="921"/>
        <end position="986"/>
    </location>
</feature>
<feature type="transmembrane region" description="Helical" evidence="9">
    <location>
        <begin position="479"/>
        <end position="499"/>
    </location>
</feature>
<dbReference type="Gene3D" id="2.30.30.60">
    <property type="match status" value="1"/>
</dbReference>
<feature type="domain" description="Mechanosensitive ion channel inner membrane" evidence="11">
    <location>
        <begin position="482"/>
        <end position="817"/>
    </location>
</feature>
<organism evidence="15 16">
    <name type="scientific">Candidatus Pantoea edessiphila</name>
    <dbReference type="NCBI Taxonomy" id="2044610"/>
    <lineage>
        <taxon>Bacteria</taxon>
        <taxon>Pseudomonadati</taxon>
        <taxon>Pseudomonadota</taxon>
        <taxon>Gammaproteobacteria</taxon>
        <taxon>Enterobacterales</taxon>
        <taxon>Erwiniaceae</taxon>
        <taxon>Pantoea</taxon>
    </lineage>
</organism>
<dbReference type="EMBL" id="PDKU01000003">
    <property type="protein sequence ID" value="PPI86437.1"/>
    <property type="molecule type" value="Genomic_DNA"/>
</dbReference>
<feature type="transmembrane region" description="Helical" evidence="9">
    <location>
        <begin position="700"/>
        <end position="721"/>
    </location>
</feature>
<dbReference type="InterPro" id="IPR024393">
    <property type="entry name" value="MscS_porin"/>
</dbReference>
<dbReference type="SUPFAM" id="SSF50182">
    <property type="entry name" value="Sm-like ribonucleoproteins"/>
    <property type="match status" value="1"/>
</dbReference>